<feature type="disulfide bond" evidence="6">
    <location>
        <begin position="152"/>
        <end position="170"/>
    </location>
</feature>
<dbReference type="PRINTS" id="PR00259">
    <property type="entry name" value="TMFOUR"/>
</dbReference>
<keyword evidence="9" id="KW-1185">Reference proteome</keyword>
<sequence length="281" mass="31361">MSKIDCTATIIKLLLFFSNVFFWIVGILVIGFGIWVIQQESELLGDNADTEVYKIVYSVTIVIILVGVIVFIVAFVGCIGTIRENITILNVFIGLLIAEVVVELSLIVVGFSLYETIKDEVIDSLKDTLVYYLDSPSIRDLIDTFQQAFLCCGVSTKGYKDWKVNEYYGCKENNPFYLACSVPWTCCIGAKDDQETMINRMCGKGVLEDKSENIGAIYTEGCIDAVHNKLKSNLSIVLGMVTGVFFLQIIGIFLAFLLRVTIKSNQSEINRPTNNSEEDNE</sequence>
<accession>A0A7I8W9D1</accession>
<dbReference type="SUPFAM" id="SSF48652">
    <property type="entry name" value="Tetraspanin"/>
    <property type="match status" value="1"/>
</dbReference>
<dbReference type="InterPro" id="IPR000301">
    <property type="entry name" value="Tetraspanin_animals"/>
</dbReference>
<keyword evidence="4 7" id="KW-1133">Transmembrane helix</keyword>
<comment type="subcellular location">
    <subcellularLocation>
        <location evidence="1 7">Membrane</location>
        <topology evidence="1 7">Multi-pass membrane protein</topology>
    </subcellularLocation>
</comment>
<dbReference type="PANTHER" id="PTHR19282">
    <property type="entry name" value="TETRASPANIN"/>
    <property type="match status" value="1"/>
</dbReference>
<protein>
    <recommendedName>
        <fullName evidence="7">Tetraspanin</fullName>
    </recommendedName>
</protein>
<evidence type="ECO:0000256" key="2">
    <source>
        <dbReference type="ARBA" id="ARBA00006840"/>
    </source>
</evidence>
<keyword evidence="6" id="KW-1015">Disulfide bond</keyword>
<dbReference type="Proteomes" id="UP000549394">
    <property type="component" value="Unassembled WGS sequence"/>
</dbReference>
<evidence type="ECO:0000256" key="5">
    <source>
        <dbReference type="ARBA" id="ARBA00023136"/>
    </source>
</evidence>
<name>A0A7I8W9D1_9ANNE</name>
<keyword evidence="5 7" id="KW-0472">Membrane</keyword>
<feature type="transmembrane region" description="Helical" evidence="7">
    <location>
        <begin position="12"/>
        <end position="35"/>
    </location>
</feature>
<evidence type="ECO:0000313" key="8">
    <source>
        <dbReference type="EMBL" id="CAD5124711.1"/>
    </source>
</evidence>
<dbReference type="AlphaFoldDB" id="A0A7I8W9D1"/>
<proteinExistence type="inferred from homology"/>
<dbReference type="InterPro" id="IPR018499">
    <property type="entry name" value="Tetraspanin/Peripherin"/>
</dbReference>
<gene>
    <name evidence="8" type="ORF">DGYR_LOCUS12209</name>
</gene>
<evidence type="ECO:0000256" key="4">
    <source>
        <dbReference type="ARBA" id="ARBA00022989"/>
    </source>
</evidence>
<reference evidence="8 9" key="1">
    <citation type="submission" date="2020-08" db="EMBL/GenBank/DDBJ databases">
        <authorList>
            <person name="Hejnol A."/>
        </authorList>
    </citation>
    <scope>NUCLEOTIDE SEQUENCE [LARGE SCALE GENOMIC DNA]</scope>
</reference>
<keyword evidence="3 7" id="KW-0812">Transmembrane</keyword>
<dbReference type="InterPro" id="IPR008952">
    <property type="entry name" value="Tetraspanin_EC2_sf"/>
</dbReference>
<comment type="similarity">
    <text evidence="2 7">Belongs to the tetraspanin (TM4SF) family.</text>
</comment>
<evidence type="ECO:0000256" key="7">
    <source>
        <dbReference type="RuleBase" id="RU361218"/>
    </source>
</evidence>
<evidence type="ECO:0000256" key="1">
    <source>
        <dbReference type="ARBA" id="ARBA00004141"/>
    </source>
</evidence>
<dbReference type="GO" id="GO:0005886">
    <property type="term" value="C:plasma membrane"/>
    <property type="evidence" value="ECO:0007669"/>
    <property type="project" value="TreeGrafter"/>
</dbReference>
<feature type="transmembrane region" description="Helical" evidence="7">
    <location>
        <begin position="236"/>
        <end position="258"/>
    </location>
</feature>
<dbReference type="Pfam" id="PF00335">
    <property type="entry name" value="Tetraspanin"/>
    <property type="match status" value="1"/>
</dbReference>
<organism evidence="8 9">
    <name type="scientific">Dimorphilus gyrociliatus</name>
    <dbReference type="NCBI Taxonomy" id="2664684"/>
    <lineage>
        <taxon>Eukaryota</taxon>
        <taxon>Metazoa</taxon>
        <taxon>Spiralia</taxon>
        <taxon>Lophotrochozoa</taxon>
        <taxon>Annelida</taxon>
        <taxon>Polychaeta</taxon>
        <taxon>Polychaeta incertae sedis</taxon>
        <taxon>Dinophilidae</taxon>
        <taxon>Dimorphilus</taxon>
    </lineage>
</organism>
<dbReference type="PIRSF" id="PIRSF002419">
    <property type="entry name" value="Tetraspanin"/>
    <property type="match status" value="1"/>
</dbReference>
<evidence type="ECO:0000256" key="3">
    <source>
        <dbReference type="ARBA" id="ARBA00022692"/>
    </source>
</evidence>
<dbReference type="Gene3D" id="1.10.1450.10">
    <property type="entry name" value="Tetraspanin"/>
    <property type="match status" value="1"/>
</dbReference>
<dbReference type="OrthoDB" id="2014092at2759"/>
<evidence type="ECO:0000313" key="9">
    <source>
        <dbReference type="Proteomes" id="UP000549394"/>
    </source>
</evidence>
<dbReference type="EMBL" id="CAJFCJ010000022">
    <property type="protein sequence ID" value="CAD5124711.1"/>
    <property type="molecule type" value="Genomic_DNA"/>
</dbReference>
<feature type="transmembrane region" description="Helical" evidence="7">
    <location>
        <begin position="55"/>
        <end position="79"/>
    </location>
</feature>
<dbReference type="PANTHER" id="PTHR19282:SF431">
    <property type="entry name" value="TETRASPANIN 26A, ISOFORM B-RELATED"/>
    <property type="match status" value="1"/>
</dbReference>
<comment type="caution">
    <text evidence="8">The sequence shown here is derived from an EMBL/GenBank/DDBJ whole genome shotgun (WGS) entry which is preliminary data.</text>
</comment>
<evidence type="ECO:0000256" key="6">
    <source>
        <dbReference type="PIRSR" id="PIRSR002419-1"/>
    </source>
</evidence>
<feature type="transmembrane region" description="Helical" evidence="7">
    <location>
        <begin position="91"/>
        <end position="114"/>
    </location>
</feature>